<protein>
    <submittedName>
        <fullName evidence="2">Uncharacterized protein</fullName>
    </submittedName>
</protein>
<name>A0AAN9XX71_9HEMI</name>
<dbReference type="Proteomes" id="UP001367676">
    <property type="component" value="Unassembled WGS sequence"/>
</dbReference>
<keyword evidence="3" id="KW-1185">Reference proteome</keyword>
<gene>
    <name evidence="2" type="ORF">V9T40_014736</name>
</gene>
<accession>A0AAN9XX71</accession>
<dbReference type="AlphaFoldDB" id="A0AAN9XX71"/>
<sequence>MSPTSLTKVEFGGQRRPAHVSPLTRTMLESATRSDAIKYENLPIFVPFGDYRTIEEEVRPSPGRSRAPEPPFRLHTAVLRTTHNSMRPPTPPGSVYLPCTEILPMTLRRGKK</sequence>
<evidence type="ECO:0000313" key="3">
    <source>
        <dbReference type="Proteomes" id="UP001367676"/>
    </source>
</evidence>
<organism evidence="2 3">
    <name type="scientific">Parthenolecanium corni</name>
    <dbReference type="NCBI Taxonomy" id="536013"/>
    <lineage>
        <taxon>Eukaryota</taxon>
        <taxon>Metazoa</taxon>
        <taxon>Ecdysozoa</taxon>
        <taxon>Arthropoda</taxon>
        <taxon>Hexapoda</taxon>
        <taxon>Insecta</taxon>
        <taxon>Pterygota</taxon>
        <taxon>Neoptera</taxon>
        <taxon>Paraneoptera</taxon>
        <taxon>Hemiptera</taxon>
        <taxon>Sternorrhyncha</taxon>
        <taxon>Coccoidea</taxon>
        <taxon>Coccidae</taxon>
        <taxon>Parthenolecanium</taxon>
    </lineage>
</organism>
<comment type="caution">
    <text evidence="2">The sequence shown here is derived from an EMBL/GenBank/DDBJ whole genome shotgun (WGS) entry which is preliminary data.</text>
</comment>
<feature type="region of interest" description="Disordered" evidence="1">
    <location>
        <begin position="1"/>
        <end position="20"/>
    </location>
</feature>
<proteinExistence type="predicted"/>
<dbReference type="EMBL" id="JBBCAQ010000041">
    <property type="protein sequence ID" value="KAK7571132.1"/>
    <property type="molecule type" value="Genomic_DNA"/>
</dbReference>
<reference evidence="2 3" key="1">
    <citation type="submission" date="2024-03" db="EMBL/GenBank/DDBJ databases">
        <title>Adaptation during the transition from Ophiocordyceps entomopathogen to insect associate is accompanied by gene loss and intensified selection.</title>
        <authorList>
            <person name="Ward C.M."/>
            <person name="Onetto C.A."/>
            <person name="Borneman A.R."/>
        </authorList>
    </citation>
    <scope>NUCLEOTIDE SEQUENCE [LARGE SCALE GENOMIC DNA]</scope>
    <source>
        <strain evidence="2">AWRI1</strain>
        <tissue evidence="2">Single Adult Female</tissue>
    </source>
</reference>
<evidence type="ECO:0000313" key="2">
    <source>
        <dbReference type="EMBL" id="KAK7571132.1"/>
    </source>
</evidence>
<evidence type="ECO:0000256" key="1">
    <source>
        <dbReference type="SAM" id="MobiDB-lite"/>
    </source>
</evidence>